<keyword evidence="1" id="KW-1133">Transmembrane helix</keyword>
<sequence>MALTAVGQIVSDQDSHFDESDVLAREILLTSPFCILLQVLMLYSGIKFRNYARRKEAHDHTIHSINPVLSFQNAVSPTASFDISEDKC</sequence>
<keyword evidence="2" id="KW-1185">Reference proteome</keyword>
<organism evidence="2 3">
    <name type="scientific">Panagrolaimus davidi</name>
    <dbReference type="NCBI Taxonomy" id="227884"/>
    <lineage>
        <taxon>Eukaryota</taxon>
        <taxon>Metazoa</taxon>
        <taxon>Ecdysozoa</taxon>
        <taxon>Nematoda</taxon>
        <taxon>Chromadorea</taxon>
        <taxon>Rhabditida</taxon>
        <taxon>Tylenchina</taxon>
        <taxon>Panagrolaimomorpha</taxon>
        <taxon>Panagrolaimoidea</taxon>
        <taxon>Panagrolaimidae</taxon>
        <taxon>Panagrolaimus</taxon>
    </lineage>
</organism>
<feature type="transmembrane region" description="Helical" evidence="1">
    <location>
        <begin position="27"/>
        <end position="46"/>
    </location>
</feature>
<evidence type="ECO:0000313" key="2">
    <source>
        <dbReference type="Proteomes" id="UP000887578"/>
    </source>
</evidence>
<keyword evidence="1" id="KW-0472">Membrane</keyword>
<evidence type="ECO:0000313" key="3">
    <source>
        <dbReference type="WBParaSite" id="PDA_v2.g27093.t1"/>
    </source>
</evidence>
<accession>A0A914Q7R2</accession>
<evidence type="ECO:0000256" key="1">
    <source>
        <dbReference type="SAM" id="Phobius"/>
    </source>
</evidence>
<dbReference type="WBParaSite" id="PDA_v2.g27093.t1">
    <property type="protein sequence ID" value="PDA_v2.g27093.t1"/>
    <property type="gene ID" value="PDA_v2.g27093"/>
</dbReference>
<reference evidence="3" key="1">
    <citation type="submission" date="2022-11" db="UniProtKB">
        <authorList>
            <consortium name="WormBaseParasite"/>
        </authorList>
    </citation>
    <scope>IDENTIFICATION</scope>
</reference>
<dbReference type="AlphaFoldDB" id="A0A914Q7R2"/>
<protein>
    <submittedName>
        <fullName evidence="3">Uncharacterized protein</fullName>
    </submittedName>
</protein>
<dbReference type="Proteomes" id="UP000887578">
    <property type="component" value="Unplaced"/>
</dbReference>
<keyword evidence="1" id="KW-0812">Transmembrane</keyword>
<proteinExistence type="predicted"/>
<name>A0A914Q7R2_9BILA</name>